<evidence type="ECO:0000313" key="3">
    <source>
        <dbReference type="EMBL" id="EYF06346.1"/>
    </source>
</evidence>
<dbReference type="OrthoDB" id="275368at2"/>
<keyword evidence="4" id="KW-1185">Reference proteome</keyword>
<evidence type="ECO:0000256" key="2">
    <source>
        <dbReference type="SAM" id="SignalP"/>
    </source>
</evidence>
<reference evidence="3 4" key="1">
    <citation type="submission" date="2013-05" db="EMBL/GenBank/DDBJ databases">
        <title>Genome assembly of Chondromyces apiculatus DSM 436.</title>
        <authorList>
            <person name="Sharma G."/>
            <person name="Khatri I."/>
            <person name="Kaur C."/>
            <person name="Mayilraj S."/>
            <person name="Subramanian S."/>
        </authorList>
    </citation>
    <scope>NUCLEOTIDE SEQUENCE [LARGE SCALE GENOMIC DNA]</scope>
    <source>
        <strain evidence="3 4">DSM 436</strain>
    </source>
</reference>
<dbReference type="InterPro" id="IPR019283">
    <property type="entry name" value="DUF2330"/>
</dbReference>
<protein>
    <recommendedName>
        <fullName evidence="5">DUF2330 domain-containing protein</fullName>
    </recommendedName>
</protein>
<evidence type="ECO:0000256" key="1">
    <source>
        <dbReference type="SAM" id="MobiDB-lite"/>
    </source>
</evidence>
<comment type="caution">
    <text evidence="3">The sequence shown here is derived from an EMBL/GenBank/DDBJ whole genome shotgun (WGS) entry which is preliminary data.</text>
</comment>
<feature type="region of interest" description="Disordered" evidence="1">
    <location>
        <begin position="223"/>
        <end position="243"/>
    </location>
</feature>
<name>A0A017TCI9_9BACT</name>
<dbReference type="STRING" id="1192034.CAP_1876"/>
<dbReference type="EMBL" id="ASRX01000016">
    <property type="protein sequence ID" value="EYF06346.1"/>
    <property type="molecule type" value="Genomic_DNA"/>
</dbReference>
<keyword evidence="2" id="KW-0732">Signal</keyword>
<dbReference type="AlphaFoldDB" id="A0A017TCI9"/>
<dbReference type="Pfam" id="PF10092">
    <property type="entry name" value="DUF2330"/>
    <property type="match status" value="1"/>
</dbReference>
<feature type="chain" id="PRO_5001496824" description="DUF2330 domain-containing protein" evidence="2">
    <location>
        <begin position="25"/>
        <end position="377"/>
    </location>
</feature>
<feature type="signal peptide" evidence="2">
    <location>
        <begin position="1"/>
        <end position="24"/>
    </location>
</feature>
<dbReference type="eggNOG" id="COG4402">
    <property type="taxonomic scope" value="Bacteria"/>
</dbReference>
<organism evidence="3 4">
    <name type="scientific">Chondromyces apiculatus DSM 436</name>
    <dbReference type="NCBI Taxonomy" id="1192034"/>
    <lineage>
        <taxon>Bacteria</taxon>
        <taxon>Pseudomonadati</taxon>
        <taxon>Myxococcota</taxon>
        <taxon>Polyangia</taxon>
        <taxon>Polyangiales</taxon>
        <taxon>Polyangiaceae</taxon>
        <taxon>Chondromyces</taxon>
    </lineage>
</organism>
<accession>A0A017TCI9</accession>
<dbReference type="RefSeq" id="WP_081864795.1">
    <property type="nucleotide sequence ID" value="NZ_ASRX01000016.1"/>
</dbReference>
<dbReference type="Proteomes" id="UP000019678">
    <property type="component" value="Unassembled WGS sequence"/>
</dbReference>
<evidence type="ECO:0008006" key="5">
    <source>
        <dbReference type="Google" id="ProtNLM"/>
    </source>
</evidence>
<evidence type="ECO:0000313" key="4">
    <source>
        <dbReference type="Proteomes" id="UP000019678"/>
    </source>
</evidence>
<sequence>MRGPSASLLLATSLALLHPRPASACAPAYPADAQVRIADEAAIIVWDEASRTEHFIRRASFSTTARDFGFLVPTPSVPQLAEVSPGAFEALEARTAPARVHQTRIDGVTVGMLCALPFTLFLARSLKSAPATASAPPVRVLHEQTVAGYDAAVLEADRADALAEWLRTHGYASRPALETWLQPYVARHWKITAFKIAPRERAEQVATSSVRMSFTTDRPFFPYREPADQRESAPAPPPGQAAPIPAERLLRVFLISRARMEGTLGDGQQPWPGKATWANLLTPSDGPPVTLTDIPVPFEHAWLTAFEDRASPRPGIDDVFFAPAPDPSPVIPEPIVIVDPIEIPIPLDVLVLALGGTAWVWRKSRQRRSDAHAAPAD</sequence>
<proteinExistence type="predicted"/>
<gene>
    <name evidence="3" type="ORF">CAP_1876</name>
</gene>